<feature type="coiled-coil region" evidence="2">
    <location>
        <begin position="1751"/>
        <end position="1778"/>
    </location>
</feature>
<dbReference type="InterPro" id="IPR041595">
    <property type="entry name" value="Inorganic_Pase"/>
</dbReference>
<feature type="domain" description="Strawberry notch helicase C" evidence="5">
    <location>
        <begin position="2862"/>
        <end position="3102"/>
    </location>
</feature>
<feature type="compositionally biased region" description="Polar residues" evidence="3">
    <location>
        <begin position="2266"/>
        <end position="2305"/>
    </location>
</feature>
<feature type="transmembrane region" description="Helical" evidence="4">
    <location>
        <begin position="4518"/>
        <end position="4540"/>
    </location>
</feature>
<feature type="compositionally biased region" description="Basic and acidic residues" evidence="3">
    <location>
        <begin position="1048"/>
        <end position="1061"/>
    </location>
</feature>
<dbReference type="Pfam" id="PF18857">
    <property type="entry name" value="LPD38"/>
    <property type="match status" value="1"/>
</dbReference>
<feature type="region of interest" description="Disordered" evidence="3">
    <location>
        <begin position="70"/>
        <end position="93"/>
    </location>
</feature>
<keyword evidence="4" id="KW-0472">Membrane</keyword>
<dbReference type="GO" id="GO:0008168">
    <property type="term" value="F:methyltransferase activity"/>
    <property type="evidence" value="ECO:0007669"/>
    <property type="project" value="InterPro"/>
</dbReference>
<dbReference type="InterPro" id="IPR029063">
    <property type="entry name" value="SAM-dependent_MTases_sf"/>
</dbReference>
<feature type="compositionally biased region" description="Basic and acidic residues" evidence="3">
    <location>
        <begin position="1325"/>
        <end position="1342"/>
    </location>
</feature>
<feature type="compositionally biased region" description="Polar residues" evidence="3">
    <location>
        <begin position="2311"/>
        <end position="2323"/>
    </location>
</feature>
<dbReference type="Pfam" id="PF13871">
    <property type="entry name" value="Helicase_C_4"/>
    <property type="match status" value="1"/>
</dbReference>
<dbReference type="Gene3D" id="3.40.50.300">
    <property type="entry name" value="P-loop containing nucleotide triphosphate hydrolases"/>
    <property type="match status" value="2"/>
</dbReference>
<dbReference type="GO" id="GO:0006355">
    <property type="term" value="P:regulation of DNA-templated transcription"/>
    <property type="evidence" value="ECO:0007669"/>
    <property type="project" value="InterPro"/>
</dbReference>
<feature type="compositionally biased region" description="Low complexity" evidence="3">
    <location>
        <begin position="1038"/>
        <end position="1047"/>
    </location>
</feature>
<dbReference type="PROSITE" id="PS00092">
    <property type="entry name" value="N6_MTASE"/>
    <property type="match status" value="1"/>
</dbReference>
<feature type="compositionally biased region" description="Polar residues" evidence="3">
    <location>
        <begin position="2245"/>
        <end position="2254"/>
    </location>
</feature>
<dbReference type="Gene3D" id="3.40.50.150">
    <property type="entry name" value="Vaccinia Virus protein VP39"/>
    <property type="match status" value="1"/>
</dbReference>
<name>R5W0V5_9BACT</name>
<dbReference type="InterPro" id="IPR002052">
    <property type="entry name" value="DNA_methylase_N6_adenine_CS"/>
</dbReference>
<dbReference type="GO" id="GO:0042393">
    <property type="term" value="F:histone binding"/>
    <property type="evidence" value="ECO:0007669"/>
    <property type="project" value="TreeGrafter"/>
</dbReference>
<evidence type="ECO:0000313" key="9">
    <source>
        <dbReference type="EMBL" id="CCZ86397.1"/>
    </source>
</evidence>
<comment type="caution">
    <text evidence="9">The sequence shown here is derived from an EMBL/GenBank/DDBJ whole genome shotgun (WGS) entry which is preliminary data.</text>
</comment>
<evidence type="ECO:0000259" key="7">
    <source>
        <dbReference type="Pfam" id="PF18823"/>
    </source>
</evidence>
<dbReference type="Pfam" id="PF18823">
    <property type="entry name" value="InPase"/>
    <property type="match status" value="1"/>
</dbReference>
<dbReference type="PRINTS" id="PR00507">
    <property type="entry name" value="N12N6MTFRASE"/>
</dbReference>
<evidence type="ECO:0000256" key="3">
    <source>
        <dbReference type="SAM" id="MobiDB-lite"/>
    </source>
</evidence>
<evidence type="ECO:0000259" key="8">
    <source>
        <dbReference type="Pfam" id="PF18857"/>
    </source>
</evidence>
<dbReference type="InterPro" id="IPR040561">
    <property type="entry name" value="LPD38"/>
</dbReference>
<dbReference type="GO" id="GO:0031490">
    <property type="term" value="F:chromatin DNA binding"/>
    <property type="evidence" value="ECO:0007669"/>
    <property type="project" value="TreeGrafter"/>
</dbReference>
<keyword evidence="4" id="KW-1133">Transmembrane helix</keyword>
<dbReference type="Pfam" id="PF13872">
    <property type="entry name" value="AAA_34"/>
    <property type="match status" value="1"/>
</dbReference>
<dbReference type="InterPro" id="IPR027417">
    <property type="entry name" value="P-loop_NTPase"/>
</dbReference>
<dbReference type="Proteomes" id="UP000018372">
    <property type="component" value="Unassembled WGS sequence"/>
</dbReference>
<evidence type="ECO:0000259" key="5">
    <source>
        <dbReference type="Pfam" id="PF13871"/>
    </source>
</evidence>
<gene>
    <name evidence="9" type="ORF">BN536_01323</name>
</gene>
<dbReference type="PANTHER" id="PTHR12706:SF30">
    <property type="entry name" value="PROTEIN STRAWBERRY NOTCH-RELATED"/>
    <property type="match status" value="1"/>
</dbReference>
<evidence type="ECO:0000259" key="6">
    <source>
        <dbReference type="Pfam" id="PF13872"/>
    </source>
</evidence>
<feature type="compositionally biased region" description="Polar residues" evidence="3">
    <location>
        <begin position="1732"/>
        <end position="1742"/>
    </location>
</feature>
<dbReference type="InterPro" id="IPR026741">
    <property type="entry name" value="SNO"/>
</dbReference>
<feature type="compositionally biased region" description="Basic and acidic residues" evidence="3">
    <location>
        <begin position="2204"/>
        <end position="2243"/>
    </location>
</feature>
<feature type="transmembrane region" description="Helical" evidence="4">
    <location>
        <begin position="4475"/>
        <end position="4497"/>
    </location>
</feature>
<comment type="similarity">
    <text evidence="1">Belongs to the SBNO family.</text>
</comment>
<organism evidence="9 10">
    <name type="scientific">Phocaeicola plebeius CAG:211</name>
    <dbReference type="NCBI Taxonomy" id="1263052"/>
    <lineage>
        <taxon>Bacteria</taxon>
        <taxon>Pseudomonadati</taxon>
        <taxon>Bacteroidota</taxon>
        <taxon>Bacteroidia</taxon>
        <taxon>Bacteroidales</taxon>
        <taxon>Bacteroidaceae</taxon>
        <taxon>Phocaeicola</taxon>
    </lineage>
</organism>
<dbReference type="InterPro" id="IPR026937">
    <property type="entry name" value="SBNO_Helicase_C_dom"/>
</dbReference>
<feature type="domain" description="Inorganic pyrophosphatase" evidence="7">
    <location>
        <begin position="1428"/>
        <end position="1560"/>
    </location>
</feature>
<sequence>MSADTRKKIYDILKNKTGFMDSYEDFDNDITTSEDARKKVYEVLRDKTGFNDTYENFVSVISGEVQRESAIPPAKEESGNVVTTVQSPSYPQRAETKERILNNIPDYFRSRGNDLSTLPLPQNTMSEEKPADIPGRIVQDEQQRIQLAERAANDPYMKQQELEHVFKPKNQEQIDSVRQLINSARQQRVKERQQMVKSAGGGGIFSTMSQAYLSGEQNDADKQLEYASTLIEQAQNITNEAKKKGNTNFFSGFARGFKDAPLDGWAMGLQDLKNYSAAKKVMEKVDRGEELSPSEDALMQALVTNAATQMYYSGDLGRGYKAGGVTAESLPFMLDMIAGMGTIQSVTKPASKALVKYATEKAAKMGLGRATTGLAKGAARTASGLGDVAAHTATFGGARVASDYQRRGLGDVQVSPEQDGTVSYAGRDNVQTGAEAIGKSVVSTAAETGSELLGEYFAPMLGWVGKVTGANRLGKIIPASVGKAYSSIINSNGFKQVQEIARRAKIADPIGEYGEEVVNNLISTAIGDMTPEQLVDLDNNIDTFLGVAPMSALFGAAGTGKYVVNKFSNYRNMKRFEEEMRETMGEDWSGVREALQDADIETAREMVKDVLRSGMQSDMKQKAIKYIATVLQEQTLQQVDMQMAPEQIVNEKKSIFKNLSDARKKINLTDEQLEEALDSSDLSMYDEQTERSIEEYRQAYNDYLNYTYWVQDQAYVARREAESQVERMTNATTGTVMRVKSGLSQNPVNILRGNIVFDAEGNVDKDSSDNTIYYLSEDGKVKMAPISMFESLVDDTPAEELAYQAGEDAEQEFIQNEEAQLMQPEQSVQPIELGTTFQSDGVTYSVTQKSPDGYVVSALDEEGNPVQSNLLTEEQIRTAMTPEIQGEQTSQEQVVQNEDVTQPEQQQVQTEPQTAISRIPVNENGEYDFESAPYQDTSSALIEISENVDDAKDTAAQMINHYQEELKKADKAKTTGNTIQEIVRLKQQKKANIQSINDKIAYWNSVANDIESKRPGGIIEQAKEESDANQQRLSEMTAEQQQAAQQEVQKKIDSGAYERKEPRKRVRYVNEDNDMGTANTPMEHVLREIATGRVTFKWNDSGETQGLGSHLGLASSPEERRRMIWALSSDGMTPEAAAEQIHADMPETLQGMVTDQDVFNMILESFQQYGTPSKMWEAAKSMHGIDIEESAPGYEDYMEQQALEWEASQNNMSVEEWQSYCDYIEEELDNMYSSVSDEDLNAIFEKFYQQIELENESRGNETESAGSTEGQTDGEQGDELLPEGRGNNEGADTTVNEQPEPANQTDGESSGVVPESEVGNGSTSDVERKETEQKQEGYNVEKRYHKKEGKEIYAVNFTKRMEREDFLSAKKKAKEAGGYYSSFGKGGFIFNTEDEAVNFANSIVSENKTDFQSSIETARQEVEQNPTEAQKEAGNYRKGHITIDGYNITIENPKGSERSGTDKDGNRWSVTMNNDYGYIRGTEGVDGDHIDVFLSDNPESGDVFVIDQVNPDGTFDEHKVMYGFKSALAAKRAYMANYSKDWTGLGNITRVSKEEFKKWVNSSRRKTKPFAEYKDVKGETQKEEDGIRPDEGVLDYAKRVAEREQKKEYGSQNKVVSTERYEELRKRLRSKLNNLNAGYDPELLQIGAEMAAYHVEAGARKFVDFAKRMISDMGDNVRPYLKLFYNAVRDFPGMESYEIEMTPYEEVRSTDINNIKLEEDEQTETDKETVTGETETFASQAESRIEEAGTEEEVDEVVEQIEDKIDEVNSQLSELDYLDSLNSGMRVVLKDGRNVLLSVVMHSGEQVSATQFSKPHVSSMYASYKGELINIMPEDVDLDATIRYNTPKSSEELAGDSSEYQDRSSQEIEAVKQIGTIIRERALSSVEGNEVTPLSMKDVKKILEGYSTLSDMSATDMQELVELAMTNETRNVALKYINSGKQKFGYDLVLSMYNVQPLLNARDSTRFERQQYSTPTPFGYVMGQFVQSGKTIESVLEPSAGNGALTITFPSAIVHVNDIDERRLENLRTLGYGKVTNQDALVPFSGEVDAVLTNPPFGSTTAREFDEGQIKISSLEGLMAINALESMKDNGRAAIVIGGNTSYRDNGAMQSKDMRLFAYLYSHYNVVDVINLNGDMYKRNGTKYDVRIILINGRKKGPFKLIAPPVKSKARAEQVNSFEELYNRIQNDIRSLQQMGNLFDGTEGETRTTDKKGSGTDNNVSDRTKSGGRRESVQADKGVRADNDMGSTENASVSKQRKPEGRKAENTSGILDNGNRSDAGSINTVQEQGRTDNGTDSGRISTNESVRTDSGDNTGRTRLSVNLTDEKVPYPNRSQSGTLMSVVPANQAQVLADSLANIGDVDQFLVDQLGYSSKDELFSYLAAEQIDSVSLAINQMNKGNGFIIGDMTGVGKGRQGAALIRYAVRKGYNPIYFTQKPALFSDNYRDLADIGSGELRPFIIASDPKNAAITDAAGNVVHKLPSEKERRRVFDYILKNGKLPEEYDYVITTYSQINNGTKEYEAKEDGIQQKDKSYKKKSPSAADRSGQERRDVIQALSKGNIMILDESHTAGGSGGGSMYMQYIMPEVKGVTFLSATFAKRADNMPIYAMKTDLSKSGISPQDMIEAISQGGVTLQEIMSKQLVQSGQMIRRERSFKGVTIDWMQVSEEEDAVQRKQFDEVSSIFSDIRAFQKDYITPIVQGISEELSEEGGYSNLQQGTSELGVTNTPFASKMYNLVNQLLFSLKADAVANRVIENLKNGFKPVISFTNTMEGFLDEAPKDTPMDKVPNFSATLMRALDGVMRYTETNLKGEKVNKFFTVNDLSEAGQNRYYEIKSKIEHLSADLPISPMDAIKIKIQNAGYKVGDITGRTLEMVQDENGKYIIQNRKDRDKKSAARDFNNGQLDVLMVNKSGSTGISLHASPKFEDQRQRVMVFAQFQSDINDEVQMRGRIDRTGQKFRGKYEYIMSSIPAEQRLQMMFKAKLKSLDANTTSSQKSKFNEMEVVDYLNKYGDEVTWQYMIEHPELSEKLGDPLNMLSESGEESNTDDASGAKKEGCAAKIARYLPFLPVKEQEEVFKEITDAYSVKIQLLNDAGENDLEITTMPLKAKTISKKIWKPGTEPNSGNAFADNTYLEEVEVDVLKKPMKAEEIRSTVKRMTSGENFDDWKEKKIKEMNSLYDEKIESLKKRLSQSAEERAEKAKKNYIAKSKEARENGKNEFTDEEIEKMSDVVVEDIMKKANESFIKQRNVIQERRDNILKQVNSFTPMKPLVIPFNLDEAMATIAPSRGMFLGFKFSKDYSPSSSTAVFSTLDGRRKVEIPLNQGKSFDSIRMNTMMQPTFLKDLNVDSWDSHVPTQTRKKSYVVTGNLLQALVDTKKSVNVKGYLVSYSTIEGDTKQGILLSDSFKPENLTTSAPISSRLIQIQQGETVVSEDKRVVVERNTGWRTGYALKVPRSKKQGGEFFEDNKLRSLADNKEFTTRGNYMVADISSDNLPEALDRLSKMGVTVSKKAKLENASDVRFREEDAPRSIVDPFIQELMMRFQGEDISRYPYVDVRKDPNADYEVYWGYSEPLYKGKNVENSEEVPELIKDIIRDNDSEIDKRDIIDNLNSYIEFNEGFEEAEEGKKVLDWFKENMNDFKMSDKVNVITERGELPDNLYREISSVKSGIDYNENEAYSFAEKLNVPLQVVTSTEQISDPSVKSAIESGRKIKGWFSVSEGKVYVYLPNASGIEDVKQTILHEGVVHYGLRKLVGDERMDDFLDEVFRNVSKEIRNKIVGTLPKYGYDSRVATEEYLARIAESGVDVSTWERIKQAFKNLLRRIGINIQINDNELKYILWRSAQNLDKNRPIDLAIDVAMQYNMGVGNYFREGESDGSREEYENSLKGWKYKAREAYQDSMLALKNLQEIIAKVSGKPIKSFEDAYTFENQLSSKNTSESEKYYDEFFVPLLNAEGKLIKKYGLTHKEIERYMMLAHGIERNVEMTFREQLNEIIKENPDEAQQFIQDFKDEKEKLRAKYSGYEYLKALSDYMGEVGDFSATEAILKSMDNEEHADFQNDALDYVKDFEGMYDVKELWGKTNNATKETLKKSYESGMMDKDHFANVSKMFMYYVPLRGWTEETAEDVYEYINSERSPVNSVLKSMKGRKSVPDEVIATIGNMAESSILQGNRNLMKQAFMNMVVNHPTDVATLRKAWYVYNPVEDEWSISMPEIEENDTPEKIAEKIKNHDEKMNQLKEQGLATQKSKGLNIDYRIMKNNISQHAVIVKNGGKDFVIYVNGNPRAAQAVNGLTNPDAEKNPIFNAISRANRWLAANFTTRNPAFVMSNLSRDLIFSTTAVWIKEDAKYSSRFRKNILTALPTVVKGVMGKGKDSEADKYFREFVENGGETGYMYLNDVDAYKKKVRKELARITGERGSAKRAMDYTLERLKDFNRMAEDISRFAVYMTSRQTGRSIVESVRDAKEITVNFNKKGAGYNTGGFFGLTAGAMRNLYLFFNASVQSLTNFNRLRVKNPVKFYSVLGGFMTAGMIIPVVNNLLYSMIGGGDDNPYNDLPEWVRRNNLCIYAGNGQFVTIPLPIELRAFYGLGDYAYQLTSGREKLTPSGLSKGTVSQLADLLPLNPTGNEGFKTFVPDALAPVFETYVWNKDFTGKPIAKLTPFNERDPEWKRVYKGTSGWLVDASKFFNDLTNGGGPGSDFRKGVIDFNPAKVENLLESYFGGMAKFLNQSGKTLYYGAKSIAEGEMDDNLTARNVPVLNRFYNKIDDRNAFAGINTDYFKLRDEMEQFKYELNGVKKNYRNNPGEYRQIVNSEMFRKYMKYKPYQDRLDRLYKMAKELEGQDRKQVEDMIVEIRRELVNSLK</sequence>
<dbReference type="SUPFAM" id="SSF53335">
    <property type="entry name" value="S-adenosyl-L-methionine-dependent methyltransferases"/>
    <property type="match status" value="1"/>
</dbReference>
<accession>R5W0V5</accession>
<dbReference type="GO" id="GO:0032259">
    <property type="term" value="P:methylation"/>
    <property type="evidence" value="ECO:0007669"/>
    <property type="project" value="InterPro"/>
</dbReference>
<feature type="region of interest" description="Disordered" evidence="3">
    <location>
        <begin position="1256"/>
        <end position="1342"/>
    </location>
</feature>
<dbReference type="RefSeq" id="WP_022053575.1">
    <property type="nucleotide sequence ID" value="NZ_HF998123.1"/>
</dbReference>
<keyword evidence="2" id="KW-0175">Coiled coil</keyword>
<protein>
    <submittedName>
        <fullName evidence="9">Uncharacterized protein</fullName>
    </submittedName>
</protein>
<feature type="domain" description="Large polyvalent protein associated" evidence="8">
    <location>
        <begin position="4548"/>
        <end position="4730"/>
    </location>
</feature>
<evidence type="ECO:0000313" key="10">
    <source>
        <dbReference type="Proteomes" id="UP000018372"/>
    </source>
</evidence>
<feature type="compositionally biased region" description="Polar residues" evidence="3">
    <location>
        <begin position="80"/>
        <end position="90"/>
    </location>
</feature>
<feature type="region of interest" description="Disordered" evidence="3">
    <location>
        <begin position="1028"/>
        <end position="1064"/>
    </location>
</feature>
<feature type="region of interest" description="Disordered" evidence="3">
    <location>
        <begin position="2524"/>
        <end position="2549"/>
    </location>
</feature>
<dbReference type="InterPro" id="IPR039187">
    <property type="entry name" value="SNO_AAA"/>
</dbReference>
<dbReference type="EMBL" id="CBAT010000033">
    <property type="protein sequence ID" value="CCZ86397.1"/>
    <property type="molecule type" value="Genomic_DNA"/>
</dbReference>
<evidence type="ECO:0000256" key="2">
    <source>
        <dbReference type="SAM" id="Coils"/>
    </source>
</evidence>
<dbReference type="SUPFAM" id="SSF52540">
    <property type="entry name" value="P-loop containing nucleoside triphosphate hydrolases"/>
    <property type="match status" value="2"/>
</dbReference>
<proteinExistence type="inferred from homology"/>
<feature type="compositionally biased region" description="Polar residues" evidence="3">
    <location>
        <begin position="1262"/>
        <end position="1274"/>
    </location>
</feature>
<reference evidence="9" key="1">
    <citation type="submission" date="2012-11" db="EMBL/GenBank/DDBJ databases">
        <title>Dependencies among metagenomic species, viruses, plasmids and units of genetic variation.</title>
        <authorList>
            <person name="Nielsen H.B."/>
            <person name="Almeida M."/>
            <person name="Juncker A.S."/>
            <person name="Rasmussen S."/>
            <person name="Li J."/>
            <person name="Sunagawa S."/>
            <person name="Plichta D."/>
            <person name="Gautier L."/>
            <person name="Le Chatelier E."/>
            <person name="Peletier E."/>
            <person name="Bonde I."/>
            <person name="Nielsen T."/>
            <person name="Manichanh C."/>
            <person name="Arumugam M."/>
            <person name="Batto J."/>
            <person name="Santos M.B.Q.D."/>
            <person name="Blom N."/>
            <person name="Borruel N."/>
            <person name="Burgdorf K.S."/>
            <person name="Boumezbeur F."/>
            <person name="Casellas F."/>
            <person name="Dore J."/>
            <person name="Guarner F."/>
            <person name="Hansen T."/>
            <person name="Hildebrand F."/>
            <person name="Kaas R.S."/>
            <person name="Kennedy S."/>
            <person name="Kristiansen K."/>
            <person name="Kultima J.R."/>
            <person name="Leonard P."/>
            <person name="Levenez F."/>
            <person name="Lund O."/>
            <person name="Moumen B."/>
            <person name="Le Paslier D."/>
            <person name="Pons N."/>
            <person name="Pedersen O."/>
            <person name="Prifti E."/>
            <person name="Qin J."/>
            <person name="Raes J."/>
            <person name="Tap J."/>
            <person name="Tims S."/>
            <person name="Ussery D.W."/>
            <person name="Yamada T."/>
            <person name="MetaHit consortium"/>
            <person name="Renault P."/>
            <person name="Sicheritz-Ponten T."/>
            <person name="Bork P."/>
            <person name="Wang J."/>
            <person name="Brunak S."/>
            <person name="Ehrlich S.D."/>
        </authorList>
    </citation>
    <scope>NUCLEOTIDE SEQUENCE [LARGE SCALE GENOMIC DNA]</scope>
</reference>
<feature type="compositionally biased region" description="Polar residues" evidence="3">
    <location>
        <begin position="1290"/>
        <end position="1308"/>
    </location>
</feature>
<feature type="domain" description="Strawberry notch AAA" evidence="6">
    <location>
        <begin position="2381"/>
        <end position="2671"/>
    </location>
</feature>
<feature type="region of interest" description="Disordered" evidence="3">
    <location>
        <begin position="2199"/>
        <end position="2335"/>
    </location>
</feature>
<keyword evidence="4" id="KW-0812">Transmembrane</keyword>
<evidence type="ECO:0000256" key="4">
    <source>
        <dbReference type="SAM" id="Phobius"/>
    </source>
</evidence>
<feature type="coiled-coil region" evidence="2">
    <location>
        <begin position="3176"/>
        <end position="3215"/>
    </location>
</feature>
<feature type="region of interest" description="Disordered" evidence="3">
    <location>
        <begin position="1720"/>
        <end position="1751"/>
    </location>
</feature>
<dbReference type="PANTHER" id="PTHR12706">
    <property type="entry name" value="STRAWBERRY NOTCH-RELATED"/>
    <property type="match status" value="1"/>
</dbReference>
<evidence type="ECO:0000256" key="1">
    <source>
        <dbReference type="ARBA" id="ARBA00006992"/>
    </source>
</evidence>